<name>A0AC61RXZ2_9FIRM</name>
<dbReference type="EMBL" id="SRYA01000012">
    <property type="protein sequence ID" value="TGY96842.1"/>
    <property type="molecule type" value="Genomic_DNA"/>
</dbReference>
<proteinExistence type="predicted"/>
<comment type="caution">
    <text evidence="1">The sequence shown here is derived from an EMBL/GenBank/DDBJ whole genome shotgun (WGS) entry which is preliminary data.</text>
</comment>
<accession>A0AC61RXZ2</accession>
<organism evidence="1 2">
    <name type="scientific">Petralouisia muris</name>
    <dbReference type="NCBI Taxonomy" id="3032872"/>
    <lineage>
        <taxon>Bacteria</taxon>
        <taxon>Bacillati</taxon>
        <taxon>Bacillota</taxon>
        <taxon>Clostridia</taxon>
        <taxon>Lachnospirales</taxon>
        <taxon>Lachnospiraceae</taxon>
        <taxon>Petralouisia</taxon>
    </lineage>
</organism>
<keyword evidence="2" id="KW-1185">Reference proteome</keyword>
<evidence type="ECO:0000313" key="2">
    <source>
        <dbReference type="Proteomes" id="UP000304953"/>
    </source>
</evidence>
<protein>
    <submittedName>
        <fullName evidence="1">Uncharacterized protein</fullName>
    </submittedName>
</protein>
<sequence length="287" mass="32252">MAEDILEQAGEEGGALDKKAQKKAERARKKEEKKQRKAEKKQMQEEGDTAEEEESGGSKIAVILATIVFIAIWLAILALIIKMDIGGFGSTVLQPILKDVPVINKILPETGEEPVVDAQYPYTTLNEAIDRIKELEVELSNTQSQSQGNSDYVAQLEAEVARLREFENEQSAFEEEKTKFYKEVVFNENAPDISEYKAYYESIDPANAEVLYKQVVQQQEADAEIEEYAKTYSEMKPKQAAAIMEAMQDNLKLVVKILENMETDSRSDILAAMNAEVAARITKMMEP</sequence>
<reference evidence="1" key="1">
    <citation type="submission" date="2019-04" db="EMBL/GenBank/DDBJ databases">
        <title>Microbes associate with the intestines of laboratory mice.</title>
        <authorList>
            <person name="Navarre W."/>
            <person name="Wong E."/>
            <person name="Huang K."/>
            <person name="Tropini C."/>
            <person name="Ng K."/>
            <person name="Yu B."/>
        </authorList>
    </citation>
    <scope>NUCLEOTIDE SEQUENCE</scope>
    <source>
        <strain evidence="1">NM01_1-7b</strain>
    </source>
</reference>
<evidence type="ECO:0000313" key="1">
    <source>
        <dbReference type="EMBL" id="TGY96842.1"/>
    </source>
</evidence>
<gene>
    <name evidence="1" type="ORF">E5329_07555</name>
</gene>
<dbReference type="Proteomes" id="UP000304953">
    <property type="component" value="Unassembled WGS sequence"/>
</dbReference>